<dbReference type="HOGENOM" id="CLU_1826995_0_0_1"/>
<dbReference type="InParanoid" id="G0NJW0"/>
<gene>
    <name evidence="1" type="ORF">CAEBREN_24308</name>
</gene>
<protein>
    <submittedName>
        <fullName evidence="1">Uncharacterized protein</fullName>
    </submittedName>
</protein>
<keyword evidence="2" id="KW-1185">Reference proteome</keyword>
<dbReference type="EMBL" id="GL379897">
    <property type="protein sequence ID" value="EGT32715.1"/>
    <property type="molecule type" value="Genomic_DNA"/>
</dbReference>
<dbReference type="Proteomes" id="UP000008068">
    <property type="component" value="Unassembled WGS sequence"/>
</dbReference>
<sequence>MKADRKEKVEKASEAVGLGLKDVYRGDILISVLPPVQVEGRVMDYPKIVFGDKKQAVLPTKYRVPTDFEKPAASSRFHQAKVVMNWESCCLKGKDKGKMQLFKNSLLDGMNACGMGRAEPEITVFKRSELKEVFKRASGKK</sequence>
<accession>G0NJW0</accession>
<name>G0NJW0_CAEBE</name>
<organism evidence="2">
    <name type="scientific">Caenorhabditis brenneri</name>
    <name type="common">Nematode worm</name>
    <dbReference type="NCBI Taxonomy" id="135651"/>
    <lineage>
        <taxon>Eukaryota</taxon>
        <taxon>Metazoa</taxon>
        <taxon>Ecdysozoa</taxon>
        <taxon>Nematoda</taxon>
        <taxon>Chromadorea</taxon>
        <taxon>Rhabditida</taxon>
        <taxon>Rhabditina</taxon>
        <taxon>Rhabditomorpha</taxon>
        <taxon>Rhabditoidea</taxon>
        <taxon>Rhabditidae</taxon>
        <taxon>Peloderinae</taxon>
        <taxon>Caenorhabditis</taxon>
    </lineage>
</organism>
<evidence type="ECO:0000313" key="1">
    <source>
        <dbReference type="EMBL" id="EGT32715.1"/>
    </source>
</evidence>
<dbReference type="STRING" id="135651.G0NJW0"/>
<evidence type="ECO:0000313" key="2">
    <source>
        <dbReference type="Proteomes" id="UP000008068"/>
    </source>
</evidence>
<proteinExistence type="predicted"/>
<dbReference type="AlphaFoldDB" id="G0NJW0"/>
<reference evidence="2" key="1">
    <citation type="submission" date="2011-07" db="EMBL/GenBank/DDBJ databases">
        <authorList>
            <consortium name="Caenorhabditis brenneri Sequencing and Analysis Consortium"/>
            <person name="Wilson R.K."/>
        </authorList>
    </citation>
    <scope>NUCLEOTIDE SEQUENCE [LARGE SCALE GENOMIC DNA]</scope>
    <source>
        <strain evidence="2">PB2801</strain>
    </source>
</reference>